<dbReference type="Pfam" id="PF08808">
    <property type="entry name" value="RES"/>
    <property type="match status" value="1"/>
</dbReference>
<evidence type="ECO:0000259" key="1">
    <source>
        <dbReference type="SMART" id="SM00953"/>
    </source>
</evidence>
<dbReference type="EMBL" id="FNMZ01000003">
    <property type="protein sequence ID" value="SDX02723.1"/>
    <property type="molecule type" value="Genomic_DNA"/>
</dbReference>
<accession>A0A1H2YBX2</accession>
<sequence>MSAPDPAAFPVAEAPPVTTRLIPSRFPPVPAFEDAASPDDLDALFELEGWTNDRLSAPRLAQLSRDEWVFGRPNASVVMAAFLHGSPAGLRFSGPELGAWYASTAPATAVLEIANGLRAEIARSALPRITQTYRRYAARLAGGYADVFGAAPEFHDPDPARYPVPQAFGRRVRDQGPGLGLSGIRYESVRRPGHANWVCFRPPDVQDVVQAEHLEIDVPETGKVVVRTLTEAP</sequence>
<evidence type="ECO:0000313" key="3">
    <source>
        <dbReference type="Proteomes" id="UP000199118"/>
    </source>
</evidence>
<gene>
    <name evidence="2" type="ORF">SAMN05444336_10376</name>
</gene>
<dbReference type="RefSeq" id="WP_092681211.1">
    <property type="nucleotide sequence ID" value="NZ_FNMZ01000003.1"/>
</dbReference>
<evidence type="ECO:0000313" key="2">
    <source>
        <dbReference type="EMBL" id="SDX02723.1"/>
    </source>
</evidence>
<dbReference type="STRING" id="356660.SAMN05444336_10376"/>
<feature type="domain" description="RES" evidence="1">
    <location>
        <begin position="81"/>
        <end position="212"/>
    </location>
</feature>
<dbReference type="Proteomes" id="UP000199118">
    <property type="component" value="Unassembled WGS sequence"/>
</dbReference>
<keyword evidence="3" id="KW-1185">Reference proteome</keyword>
<protein>
    <submittedName>
        <fullName evidence="2">RES domain-containing protein</fullName>
    </submittedName>
</protein>
<dbReference type="OrthoDB" id="9795903at2"/>
<dbReference type="SMART" id="SM00953">
    <property type="entry name" value="RES"/>
    <property type="match status" value="1"/>
</dbReference>
<proteinExistence type="predicted"/>
<name>A0A1H2YBX2_9RHOB</name>
<reference evidence="2 3" key="1">
    <citation type="submission" date="2016-10" db="EMBL/GenBank/DDBJ databases">
        <authorList>
            <person name="de Groot N.N."/>
        </authorList>
    </citation>
    <scope>NUCLEOTIDE SEQUENCE [LARGE SCALE GENOMIC DNA]</scope>
    <source>
        <strain evidence="2 3">DSM 17890</strain>
    </source>
</reference>
<dbReference type="AlphaFoldDB" id="A0A1H2YBX2"/>
<dbReference type="InterPro" id="IPR014914">
    <property type="entry name" value="RES_dom"/>
</dbReference>
<organism evidence="2 3">
    <name type="scientific">Albimonas donghaensis</name>
    <dbReference type="NCBI Taxonomy" id="356660"/>
    <lineage>
        <taxon>Bacteria</taxon>
        <taxon>Pseudomonadati</taxon>
        <taxon>Pseudomonadota</taxon>
        <taxon>Alphaproteobacteria</taxon>
        <taxon>Rhodobacterales</taxon>
        <taxon>Paracoccaceae</taxon>
        <taxon>Albimonas</taxon>
    </lineage>
</organism>